<dbReference type="STRING" id="264951.A0A443HV74"/>
<proteinExistence type="predicted"/>
<organism evidence="1 2">
    <name type="scientific">Byssochlamys spectabilis</name>
    <name type="common">Paecilomyces variotii</name>
    <dbReference type="NCBI Taxonomy" id="264951"/>
    <lineage>
        <taxon>Eukaryota</taxon>
        <taxon>Fungi</taxon>
        <taxon>Dikarya</taxon>
        <taxon>Ascomycota</taxon>
        <taxon>Pezizomycotina</taxon>
        <taxon>Eurotiomycetes</taxon>
        <taxon>Eurotiomycetidae</taxon>
        <taxon>Eurotiales</taxon>
        <taxon>Thermoascaceae</taxon>
        <taxon>Paecilomyces</taxon>
    </lineage>
</organism>
<keyword evidence="2" id="KW-1185">Reference proteome</keyword>
<dbReference type="VEuPathDB" id="FungiDB:C8Q69DRAFT_507066"/>
<dbReference type="EMBL" id="RCNU01000005">
    <property type="protein sequence ID" value="RWQ95739.1"/>
    <property type="molecule type" value="Genomic_DNA"/>
</dbReference>
<accession>A0A443HV74</accession>
<name>A0A443HV74_BYSSP</name>
<dbReference type="Gene3D" id="2.40.160.20">
    <property type="match status" value="1"/>
</dbReference>
<reference evidence="1 2" key="1">
    <citation type="journal article" date="2018" name="Front. Microbiol.">
        <title>Genomic and genetic insights into a cosmopolitan fungus, Paecilomyces variotii (Eurotiales).</title>
        <authorList>
            <person name="Urquhart A.S."/>
            <person name="Mondo S.J."/>
            <person name="Makela M.R."/>
            <person name="Hane J.K."/>
            <person name="Wiebenga A."/>
            <person name="He G."/>
            <person name="Mihaltcheva S."/>
            <person name="Pangilinan J."/>
            <person name="Lipzen A."/>
            <person name="Barry K."/>
            <person name="de Vries R.P."/>
            <person name="Grigoriev I.V."/>
            <person name="Idnurm A."/>
        </authorList>
    </citation>
    <scope>NUCLEOTIDE SEQUENCE [LARGE SCALE GENOMIC DNA]</scope>
    <source>
        <strain evidence="1 2">CBS 101075</strain>
    </source>
</reference>
<evidence type="ECO:0000313" key="1">
    <source>
        <dbReference type="EMBL" id="RWQ95739.1"/>
    </source>
</evidence>
<sequence length="169" mass="18346">MAEFPTLQPAFTIQVEIGEPLAVGSLNVVPMTSGTLKSEPGFSPAIDSSFAGTGNDYIRASADGKHLRLDAHGVVKTKDDALLYLHYLGDINVTEAEAAVFGGKAAEGPTPWGNIFTSIKFETGDERYKDLEKRVFVAQGRFVIRKDKPSVVEYKVSQVVQARQRDSAL</sequence>
<protein>
    <submittedName>
        <fullName evidence="1">Uncharacterized protein</fullName>
    </submittedName>
</protein>
<comment type="caution">
    <text evidence="1">The sequence shown here is derived from an EMBL/GenBank/DDBJ whole genome shotgun (WGS) entry which is preliminary data.</text>
</comment>
<dbReference type="GeneID" id="39602129"/>
<dbReference type="Pfam" id="PF11578">
    <property type="entry name" value="DUF3237"/>
    <property type="match status" value="1"/>
</dbReference>
<dbReference type="AlphaFoldDB" id="A0A443HV74"/>
<evidence type="ECO:0000313" key="2">
    <source>
        <dbReference type="Proteomes" id="UP000283841"/>
    </source>
</evidence>
<gene>
    <name evidence="1" type="ORF">C8Q69DRAFT_507066</name>
</gene>
<dbReference type="Proteomes" id="UP000283841">
    <property type="component" value="Unassembled WGS sequence"/>
</dbReference>
<dbReference type="RefSeq" id="XP_028485384.1">
    <property type="nucleotide sequence ID" value="XM_028632852.1"/>
</dbReference>